<accession>A0A1I4QC22</accession>
<protein>
    <submittedName>
        <fullName evidence="1">Uncharacterized protein</fullName>
    </submittedName>
</protein>
<organism evidence="1 2">
    <name type="scientific">Bacteroides xylanisolvens</name>
    <dbReference type="NCBI Taxonomy" id="371601"/>
    <lineage>
        <taxon>Bacteria</taxon>
        <taxon>Pseudomonadati</taxon>
        <taxon>Bacteroidota</taxon>
        <taxon>Bacteroidia</taxon>
        <taxon>Bacteroidales</taxon>
        <taxon>Bacteroidaceae</taxon>
        <taxon>Bacteroides</taxon>
    </lineage>
</organism>
<reference evidence="1 2" key="1">
    <citation type="submission" date="2016-10" db="EMBL/GenBank/DDBJ databases">
        <authorList>
            <person name="de Groot N.N."/>
        </authorList>
    </citation>
    <scope>NUCLEOTIDE SEQUENCE [LARGE SCALE GENOMIC DNA]</scope>
    <source>
        <strain evidence="1 2">NLAE-zl-C202</strain>
    </source>
</reference>
<proteinExistence type="predicted"/>
<gene>
    <name evidence="1" type="ORF">SAMN05216250_10456</name>
</gene>
<dbReference type="AlphaFoldDB" id="A0A1I4QC22"/>
<sequence length="144" mass="16855">MNALQLRPPSEESREHLLRRPVRRLPYPTTEHLPLGMFHTREEGDGQRTADQKLLMHIIQKRKKFNTAGGDLFACCIKNKFEIFNSLNDPVHILKELFLRHGGIYLCGLYIVMPQHLADGHYRHARFKNDERGKRVISKLEQNT</sequence>
<evidence type="ECO:0000313" key="2">
    <source>
        <dbReference type="Proteomes" id="UP000183766"/>
    </source>
</evidence>
<evidence type="ECO:0000313" key="1">
    <source>
        <dbReference type="EMBL" id="SFM37652.1"/>
    </source>
</evidence>
<name>A0A1I4QC22_9BACE</name>
<dbReference type="EMBL" id="FOUM01000004">
    <property type="protein sequence ID" value="SFM37652.1"/>
    <property type="molecule type" value="Genomic_DNA"/>
</dbReference>
<dbReference type="Proteomes" id="UP000183766">
    <property type="component" value="Unassembled WGS sequence"/>
</dbReference>